<dbReference type="Proteomes" id="UP000778523">
    <property type="component" value="Unassembled WGS sequence"/>
</dbReference>
<dbReference type="EMBL" id="JABCSC020000001">
    <property type="protein sequence ID" value="NSL53927.1"/>
    <property type="molecule type" value="Genomic_DNA"/>
</dbReference>
<dbReference type="Gene3D" id="3.40.50.12500">
    <property type="match status" value="1"/>
</dbReference>
<evidence type="ECO:0000313" key="3">
    <source>
        <dbReference type="Proteomes" id="UP000778523"/>
    </source>
</evidence>
<evidence type="ECO:0000256" key="1">
    <source>
        <dbReference type="ARBA" id="ARBA00038414"/>
    </source>
</evidence>
<comment type="caution">
    <text evidence="2">The sequence shown here is derived from an EMBL/GenBank/DDBJ whole genome shotgun (WGS) entry which is preliminary data.</text>
</comment>
<name>A0ABX2ICD3_9RHOO</name>
<keyword evidence="3" id="KW-1185">Reference proteome</keyword>
<dbReference type="RefSeq" id="WP_170020254.1">
    <property type="nucleotide sequence ID" value="NZ_JABCSC020000001.1"/>
</dbReference>
<comment type="similarity">
    <text evidence="1">Belongs to the HyuE racemase family.</text>
</comment>
<gene>
    <name evidence="2" type="ORF">HJ583_002715</name>
</gene>
<sequence>MRLLIINPNTSAHVTRALGEHIAPMLGQGWQLDCVTARFGAAYIASEAAYAIAAHAVLDAWSSQGGSYDAILIGCFGDPGLEALRELAGCPVIGLAEAAMQEAAKAGRFAIVTGGARWAPILQRRAAAAGLQDQLAGLLVLSESGAELLADPARALTRLEGAARQVRSESGAESVIIGGAALAGMGEALARRLPFAVIDNVSAAARAIRTAASRPAPAGPDGAGYHGLSPELLARLQA</sequence>
<proteinExistence type="inferred from homology"/>
<dbReference type="Pfam" id="PF01177">
    <property type="entry name" value="Asp_Glu_race"/>
    <property type="match status" value="1"/>
</dbReference>
<dbReference type="PANTHER" id="PTHR28047:SF5">
    <property type="entry name" value="PROTEIN DCG1"/>
    <property type="match status" value="1"/>
</dbReference>
<accession>A0ABX2ICD3</accession>
<evidence type="ECO:0000313" key="2">
    <source>
        <dbReference type="EMBL" id="NSL53927.1"/>
    </source>
</evidence>
<dbReference type="InterPro" id="IPR052186">
    <property type="entry name" value="Hydantoin_racemase-like"/>
</dbReference>
<protein>
    <submittedName>
        <fullName evidence="2">Asp/Glu racemase</fullName>
    </submittedName>
</protein>
<dbReference type="PANTHER" id="PTHR28047">
    <property type="entry name" value="PROTEIN DCG1"/>
    <property type="match status" value="1"/>
</dbReference>
<organism evidence="2 3">
    <name type="scientific">Uliginosibacterium aquaticum</name>
    <dbReference type="NCBI Taxonomy" id="2731212"/>
    <lineage>
        <taxon>Bacteria</taxon>
        <taxon>Pseudomonadati</taxon>
        <taxon>Pseudomonadota</taxon>
        <taxon>Betaproteobacteria</taxon>
        <taxon>Rhodocyclales</taxon>
        <taxon>Zoogloeaceae</taxon>
        <taxon>Uliginosibacterium</taxon>
    </lineage>
</organism>
<reference evidence="2 3" key="1">
    <citation type="submission" date="2020-06" db="EMBL/GenBank/DDBJ databases">
        <title>Draft genome of Uliginosibacterium sp. IMCC34675.</title>
        <authorList>
            <person name="Song J."/>
        </authorList>
    </citation>
    <scope>NUCLEOTIDE SEQUENCE [LARGE SCALE GENOMIC DNA]</scope>
    <source>
        <strain evidence="2 3">IMCC34675</strain>
    </source>
</reference>
<dbReference type="InterPro" id="IPR053714">
    <property type="entry name" value="Iso_Racemase_Enz_sf"/>
</dbReference>
<dbReference type="InterPro" id="IPR015942">
    <property type="entry name" value="Asp/Glu/hydantoin_racemase"/>
</dbReference>